<name>A0A6J7ECZ4_9ZZZZ</name>
<organism evidence="1">
    <name type="scientific">freshwater metagenome</name>
    <dbReference type="NCBI Taxonomy" id="449393"/>
    <lineage>
        <taxon>unclassified sequences</taxon>
        <taxon>metagenomes</taxon>
        <taxon>ecological metagenomes</taxon>
    </lineage>
</organism>
<sequence>MFFTIIWRWVRKVVVVMQMMRMNATILVLIGMKPSLSTSSAPMKVP</sequence>
<gene>
    <name evidence="1" type="ORF">UFOPK3402_01134</name>
</gene>
<proteinExistence type="predicted"/>
<evidence type="ECO:0000313" key="1">
    <source>
        <dbReference type="EMBL" id="CAB4879090.1"/>
    </source>
</evidence>
<accession>A0A6J7ECZ4</accession>
<reference evidence="1" key="1">
    <citation type="submission" date="2020-05" db="EMBL/GenBank/DDBJ databases">
        <authorList>
            <person name="Chiriac C."/>
            <person name="Salcher M."/>
            <person name="Ghai R."/>
            <person name="Kavagutti S V."/>
        </authorList>
    </citation>
    <scope>NUCLEOTIDE SEQUENCE</scope>
</reference>
<dbReference type="AlphaFoldDB" id="A0A6J7ECZ4"/>
<dbReference type="EMBL" id="CAFBLS010000134">
    <property type="protein sequence ID" value="CAB4879090.1"/>
    <property type="molecule type" value="Genomic_DNA"/>
</dbReference>
<protein>
    <submittedName>
        <fullName evidence="1">Unannotated protein</fullName>
    </submittedName>
</protein>